<evidence type="ECO:0000313" key="13">
    <source>
        <dbReference type="Proteomes" id="UP000887567"/>
    </source>
</evidence>
<feature type="transmembrane region" description="Helical" evidence="11">
    <location>
        <begin position="185"/>
        <end position="204"/>
    </location>
</feature>
<keyword evidence="5 11" id="KW-0812">Transmembrane</keyword>
<reference evidence="12" key="1">
    <citation type="submission" date="2022-11" db="UniProtKB">
        <authorList>
            <consortium name="EnsemblMetazoa"/>
        </authorList>
    </citation>
    <scope>IDENTIFICATION</scope>
</reference>
<dbReference type="KEGG" id="epa:110243185"/>
<keyword evidence="6" id="KW-0732">Signal</keyword>
<dbReference type="GeneID" id="110243185"/>
<organism evidence="12 13">
    <name type="scientific">Exaiptasia diaphana</name>
    <name type="common">Tropical sea anemone</name>
    <name type="synonym">Aiptasia pulchella</name>
    <dbReference type="NCBI Taxonomy" id="2652724"/>
    <lineage>
        <taxon>Eukaryota</taxon>
        <taxon>Metazoa</taxon>
        <taxon>Cnidaria</taxon>
        <taxon>Anthozoa</taxon>
        <taxon>Hexacorallia</taxon>
        <taxon>Actiniaria</taxon>
        <taxon>Aiptasiidae</taxon>
        <taxon>Exaiptasia</taxon>
    </lineage>
</organism>
<accession>A0A913XIR3</accession>
<dbReference type="GO" id="GO:0005789">
    <property type="term" value="C:endoplasmic reticulum membrane"/>
    <property type="evidence" value="ECO:0007669"/>
    <property type="project" value="UniProtKB-SubCell"/>
</dbReference>
<dbReference type="EnsemblMetazoa" id="XM_021049261.2">
    <property type="protein sequence ID" value="XP_020904920.2"/>
    <property type="gene ID" value="LOC110243185"/>
</dbReference>
<dbReference type="InterPro" id="IPR008856">
    <property type="entry name" value="TRAP_beta"/>
</dbReference>
<comment type="subcellular location">
    <subcellularLocation>
        <location evidence="2">Endoplasmic reticulum membrane</location>
        <topology evidence="2">Single-pass type I membrane protein</topology>
    </subcellularLocation>
</comment>
<dbReference type="RefSeq" id="XP_020904920.2">
    <property type="nucleotide sequence ID" value="XM_021049261.2"/>
</dbReference>
<keyword evidence="7" id="KW-0256">Endoplasmic reticulum</keyword>
<keyword evidence="9 11" id="KW-0472">Membrane</keyword>
<evidence type="ECO:0000256" key="6">
    <source>
        <dbReference type="ARBA" id="ARBA00022729"/>
    </source>
</evidence>
<dbReference type="PANTHER" id="PTHR12861:SF3">
    <property type="entry name" value="TRANSLOCON-ASSOCIATED PROTEIN SUBUNIT BETA"/>
    <property type="match status" value="1"/>
</dbReference>
<evidence type="ECO:0000256" key="1">
    <source>
        <dbReference type="ARBA" id="ARBA00002838"/>
    </source>
</evidence>
<evidence type="ECO:0000313" key="12">
    <source>
        <dbReference type="EnsemblMetazoa" id="XP_020904920.2"/>
    </source>
</evidence>
<sequence length="218" mass="23996">MRACSEHVIFGSFFLLDTNTKTRTGKQCKDSSIMLLLALVLGVLAGSVHCDSESNARLVVAKNVLNQFVVEGKDLTILYTLYNVGSSPATAVTLTEESFSESAFKVVHGLTSIKWKSIAPGTNVSHSIILRPMKAGVFNFTSAKVTYKPSEEAAVQVAYSTGPGEGVIMSNKDYQRKHSPHLVDWGLFSLMCIPTMLVPLLIWYRSHSKYENFKAKKN</sequence>
<dbReference type="Proteomes" id="UP000887567">
    <property type="component" value="Unplaced"/>
</dbReference>
<dbReference type="OrthoDB" id="5860827at2759"/>
<dbReference type="PIRSF" id="PIRSF016400">
    <property type="entry name" value="TRAP_beta"/>
    <property type="match status" value="1"/>
</dbReference>
<evidence type="ECO:0000256" key="3">
    <source>
        <dbReference type="ARBA" id="ARBA00005610"/>
    </source>
</evidence>
<evidence type="ECO:0000256" key="7">
    <source>
        <dbReference type="ARBA" id="ARBA00022824"/>
    </source>
</evidence>
<dbReference type="AlphaFoldDB" id="A0A913XIR3"/>
<evidence type="ECO:0000256" key="10">
    <source>
        <dbReference type="ARBA" id="ARBA00023180"/>
    </source>
</evidence>
<dbReference type="PANTHER" id="PTHR12861">
    <property type="entry name" value="TRANSLOCON-ASSOCIATED PROTEIN, BETA SUBUNIT PRECURSOR TRAP-BETA SIGNAL SEQUENCE RECEPTOR BETA SUBUNIT"/>
    <property type="match status" value="1"/>
</dbReference>
<dbReference type="Pfam" id="PF05753">
    <property type="entry name" value="TRAP_beta"/>
    <property type="match status" value="1"/>
</dbReference>
<evidence type="ECO:0000256" key="9">
    <source>
        <dbReference type="ARBA" id="ARBA00023136"/>
    </source>
</evidence>
<dbReference type="OMA" id="ILWHSSK"/>
<evidence type="ECO:0000256" key="11">
    <source>
        <dbReference type="SAM" id="Phobius"/>
    </source>
</evidence>
<keyword evidence="8 11" id="KW-1133">Transmembrane helix</keyword>
<comment type="similarity">
    <text evidence="3">Belongs to the TRAP-beta family.</text>
</comment>
<evidence type="ECO:0000256" key="2">
    <source>
        <dbReference type="ARBA" id="ARBA00004115"/>
    </source>
</evidence>
<evidence type="ECO:0000256" key="5">
    <source>
        <dbReference type="ARBA" id="ARBA00022692"/>
    </source>
</evidence>
<evidence type="ECO:0000256" key="8">
    <source>
        <dbReference type="ARBA" id="ARBA00022989"/>
    </source>
</evidence>
<name>A0A913XIR3_EXADI</name>
<protein>
    <recommendedName>
        <fullName evidence="4">Translocon-associated protein subunit beta</fullName>
    </recommendedName>
</protein>
<proteinExistence type="inferred from homology"/>
<evidence type="ECO:0000256" key="4">
    <source>
        <dbReference type="ARBA" id="ARBA00021110"/>
    </source>
</evidence>
<keyword evidence="13" id="KW-1185">Reference proteome</keyword>
<comment type="function">
    <text evidence="1">TRAP proteins are part of a complex whose function is to bind calcium to the ER membrane and thereby regulate the retention of ER resident proteins.</text>
</comment>
<keyword evidence="10" id="KW-0325">Glycoprotein</keyword>